<accession>A0A263BVI3</accession>
<name>A0A263BVI3_9BACI</name>
<feature type="transmembrane region" description="Helical" evidence="1">
    <location>
        <begin position="191"/>
        <end position="208"/>
    </location>
</feature>
<sequence>MVIAAFWGIIAGSALLIGAVTGIYSKISKRLTGLIMAFGTGALIAAASFELLSEALKESSIFNVALFFILGALIFTIGDFAVIKFGGKERKRSKEGNSGSQGLAIFFGTILDAIPESVIIGALIAKDASMNIVLISSIFISNFPEGLSSSIGLKKGKFSDKKILTLWSSVILLSAIFSIVGYLVMDKVSDNIFAGLSAFAAGAIIAMVSSTMMPEAFEEGGPAVGLFASLGLLTALILTTL</sequence>
<evidence type="ECO:0008006" key="4">
    <source>
        <dbReference type="Google" id="ProtNLM"/>
    </source>
</evidence>
<organism evidence="2 3">
    <name type="scientific">Lottiidibacillus patelloidae</name>
    <dbReference type="NCBI Taxonomy" id="2670334"/>
    <lineage>
        <taxon>Bacteria</taxon>
        <taxon>Bacillati</taxon>
        <taxon>Bacillota</taxon>
        <taxon>Bacilli</taxon>
        <taxon>Bacillales</taxon>
        <taxon>Bacillaceae</taxon>
        <taxon>Lottiidibacillus</taxon>
    </lineage>
</organism>
<feature type="transmembrane region" description="Helical" evidence="1">
    <location>
        <begin position="131"/>
        <end position="151"/>
    </location>
</feature>
<dbReference type="AlphaFoldDB" id="A0A263BVI3"/>
<reference evidence="3" key="1">
    <citation type="submission" date="2017-08" db="EMBL/GenBank/DDBJ databases">
        <authorList>
            <person name="Huang Z."/>
        </authorList>
    </citation>
    <scope>NUCLEOTIDE SEQUENCE [LARGE SCALE GENOMIC DNA]</scope>
    <source>
        <strain evidence="3">SA5d-4</strain>
    </source>
</reference>
<keyword evidence="3" id="KW-1185">Reference proteome</keyword>
<dbReference type="Proteomes" id="UP000217083">
    <property type="component" value="Unassembled WGS sequence"/>
</dbReference>
<feature type="transmembrane region" description="Helical" evidence="1">
    <location>
        <begin position="61"/>
        <end position="82"/>
    </location>
</feature>
<feature type="transmembrane region" description="Helical" evidence="1">
    <location>
        <begin position="31"/>
        <end position="49"/>
    </location>
</feature>
<reference evidence="2 3" key="2">
    <citation type="submission" date="2017-09" db="EMBL/GenBank/DDBJ databases">
        <title>Bacillus patelloidae sp. nov., isolated from the intestinal tract of a marine limpet.</title>
        <authorList>
            <person name="Liu R."/>
            <person name="Dong C."/>
            <person name="Shao Z."/>
        </authorList>
    </citation>
    <scope>NUCLEOTIDE SEQUENCE [LARGE SCALE GENOMIC DNA]</scope>
    <source>
        <strain evidence="2 3">SA5d-4</strain>
    </source>
</reference>
<dbReference type="EMBL" id="NPIA01000003">
    <property type="protein sequence ID" value="OZM57176.1"/>
    <property type="molecule type" value="Genomic_DNA"/>
</dbReference>
<feature type="transmembrane region" description="Helical" evidence="1">
    <location>
        <begin position="163"/>
        <end position="185"/>
    </location>
</feature>
<keyword evidence="1" id="KW-0472">Membrane</keyword>
<evidence type="ECO:0000256" key="1">
    <source>
        <dbReference type="SAM" id="Phobius"/>
    </source>
</evidence>
<keyword evidence="1" id="KW-1133">Transmembrane helix</keyword>
<evidence type="ECO:0000313" key="3">
    <source>
        <dbReference type="Proteomes" id="UP000217083"/>
    </source>
</evidence>
<protein>
    <recommendedName>
        <fullName evidence="4">ZIP family metal transporter</fullName>
    </recommendedName>
</protein>
<feature type="transmembrane region" description="Helical" evidence="1">
    <location>
        <begin position="6"/>
        <end position="24"/>
    </location>
</feature>
<proteinExistence type="predicted"/>
<evidence type="ECO:0000313" key="2">
    <source>
        <dbReference type="EMBL" id="OZM57176.1"/>
    </source>
</evidence>
<feature type="transmembrane region" description="Helical" evidence="1">
    <location>
        <begin position="103"/>
        <end position="125"/>
    </location>
</feature>
<dbReference type="RefSeq" id="WP_094923608.1">
    <property type="nucleotide sequence ID" value="NZ_NPIA01000003.1"/>
</dbReference>
<feature type="transmembrane region" description="Helical" evidence="1">
    <location>
        <begin position="220"/>
        <end position="238"/>
    </location>
</feature>
<comment type="caution">
    <text evidence="2">The sequence shown here is derived from an EMBL/GenBank/DDBJ whole genome shotgun (WGS) entry which is preliminary data.</text>
</comment>
<gene>
    <name evidence="2" type="ORF">CIB95_06830</name>
</gene>
<keyword evidence="1" id="KW-0812">Transmembrane</keyword>